<reference evidence="1 2" key="1">
    <citation type="submission" date="2013-12" db="EMBL/GenBank/DDBJ databases">
        <authorList>
            <person name="Zelazny A."/>
            <person name="Olivier K."/>
            <person name="Holland S."/>
            <person name="Lenaerts A."/>
            <person name="Ordway D."/>
            <person name="DeGroote M.A."/>
            <person name="Parker T."/>
            <person name="Sizemore C."/>
            <person name="Tallon L.J."/>
            <person name="Sadzewicz L.K."/>
            <person name="Sengamalay N."/>
            <person name="Fraser C.M."/>
            <person name="Hine E."/>
            <person name="Shefchek K.A."/>
            <person name="Das S.P."/>
            <person name="Tettelin H."/>
        </authorList>
    </citation>
    <scope>NUCLEOTIDE SEQUENCE [LARGE SCALE GENOMIC DNA]</scope>
    <source>
        <strain evidence="1 2">1948</strain>
    </source>
</reference>
<name>A0A829QMI8_9MYCO</name>
<protein>
    <submittedName>
        <fullName evidence="1">Putative rhodanese domain protein</fullName>
    </submittedName>
</protein>
<organism evidence="1 2">
    <name type="scientific">Mycobacteroides abscessus 1948</name>
    <dbReference type="NCBI Taxonomy" id="1299323"/>
    <lineage>
        <taxon>Bacteria</taxon>
        <taxon>Bacillati</taxon>
        <taxon>Actinomycetota</taxon>
        <taxon>Actinomycetes</taxon>
        <taxon>Mycobacteriales</taxon>
        <taxon>Mycobacteriaceae</taxon>
        <taxon>Mycobacteroides</taxon>
        <taxon>Mycobacteroides abscessus</taxon>
    </lineage>
</organism>
<evidence type="ECO:0000313" key="1">
    <source>
        <dbReference type="EMBL" id="EUA63878.1"/>
    </source>
</evidence>
<sequence length="67" mass="7403">MSFPTGDDVPQVGIDEISAALSLGVKLLDVREDDEWGGPGTSRARNIYRSAMCPPEWTSSTRMRRYG</sequence>
<dbReference type="EMBL" id="JAOH01000002">
    <property type="protein sequence ID" value="EUA63878.1"/>
    <property type="molecule type" value="Genomic_DNA"/>
</dbReference>
<evidence type="ECO:0000313" key="2">
    <source>
        <dbReference type="Proteomes" id="UP000021210"/>
    </source>
</evidence>
<accession>A0A829QMI8</accession>
<gene>
    <name evidence="1" type="ORF">I542_4040</name>
</gene>
<comment type="caution">
    <text evidence="1">The sequence shown here is derived from an EMBL/GenBank/DDBJ whole genome shotgun (WGS) entry which is preliminary data.</text>
</comment>
<dbReference type="Proteomes" id="UP000021210">
    <property type="component" value="Unassembled WGS sequence"/>
</dbReference>
<dbReference type="AlphaFoldDB" id="A0A829QMI8"/>
<proteinExistence type="predicted"/>